<dbReference type="PANTHER" id="PTHR30146">
    <property type="entry name" value="LACI-RELATED TRANSCRIPTIONAL REPRESSOR"/>
    <property type="match status" value="1"/>
</dbReference>
<dbReference type="SUPFAM" id="SSF47413">
    <property type="entry name" value="lambda repressor-like DNA-binding domains"/>
    <property type="match status" value="1"/>
</dbReference>
<keyword evidence="2 5" id="KW-0238">DNA-binding</keyword>
<accession>A0ABU0JKL2</accession>
<keyword evidence="6" id="KW-1185">Reference proteome</keyword>
<dbReference type="InterPro" id="IPR046335">
    <property type="entry name" value="LacI/GalR-like_sensor"/>
</dbReference>
<dbReference type="PANTHER" id="PTHR30146:SF138">
    <property type="entry name" value="TRANSCRIPTIONAL REGULATORY PROTEIN"/>
    <property type="match status" value="1"/>
</dbReference>
<dbReference type="SUPFAM" id="SSF53822">
    <property type="entry name" value="Periplasmic binding protein-like I"/>
    <property type="match status" value="1"/>
</dbReference>
<feature type="domain" description="HTH lacI-type" evidence="4">
    <location>
        <begin position="5"/>
        <end position="60"/>
    </location>
</feature>
<dbReference type="InterPro" id="IPR028082">
    <property type="entry name" value="Peripla_BP_I"/>
</dbReference>
<evidence type="ECO:0000313" key="6">
    <source>
        <dbReference type="Proteomes" id="UP001242480"/>
    </source>
</evidence>
<dbReference type="EMBL" id="JAUSVX010000026">
    <property type="protein sequence ID" value="MDQ0474834.1"/>
    <property type="molecule type" value="Genomic_DNA"/>
</dbReference>
<dbReference type="RefSeq" id="WP_307285108.1">
    <property type="nucleotide sequence ID" value="NZ_JAUSVX010000026.1"/>
</dbReference>
<keyword evidence="3" id="KW-0804">Transcription</keyword>
<reference evidence="5 6" key="1">
    <citation type="submission" date="2023-07" db="EMBL/GenBank/DDBJ databases">
        <title>Genomic Encyclopedia of Type Strains, Phase IV (KMG-IV): sequencing the most valuable type-strain genomes for metagenomic binning, comparative biology and taxonomic classification.</title>
        <authorList>
            <person name="Goeker M."/>
        </authorList>
    </citation>
    <scope>NUCLEOTIDE SEQUENCE [LARGE SCALE GENOMIC DNA]</scope>
    <source>
        <strain evidence="5 6">DSM 19619</strain>
    </source>
</reference>
<dbReference type="CDD" id="cd01392">
    <property type="entry name" value="HTH_LacI"/>
    <property type="match status" value="1"/>
</dbReference>
<name>A0ABU0JKL2_9HYPH</name>
<dbReference type="GO" id="GO:0003677">
    <property type="term" value="F:DNA binding"/>
    <property type="evidence" value="ECO:0007669"/>
    <property type="project" value="UniProtKB-KW"/>
</dbReference>
<dbReference type="Gene3D" id="1.10.260.40">
    <property type="entry name" value="lambda repressor-like DNA-binding domains"/>
    <property type="match status" value="1"/>
</dbReference>
<dbReference type="SMART" id="SM00354">
    <property type="entry name" value="HTH_LACI"/>
    <property type="match status" value="1"/>
</dbReference>
<dbReference type="Gene3D" id="3.40.50.2300">
    <property type="match status" value="2"/>
</dbReference>
<organism evidence="5 6">
    <name type="scientific">Labrys wisconsinensis</name>
    <dbReference type="NCBI Taxonomy" id="425677"/>
    <lineage>
        <taxon>Bacteria</taxon>
        <taxon>Pseudomonadati</taxon>
        <taxon>Pseudomonadota</taxon>
        <taxon>Alphaproteobacteria</taxon>
        <taxon>Hyphomicrobiales</taxon>
        <taxon>Xanthobacteraceae</taxon>
        <taxon>Labrys</taxon>
    </lineage>
</organism>
<evidence type="ECO:0000256" key="3">
    <source>
        <dbReference type="ARBA" id="ARBA00023163"/>
    </source>
</evidence>
<dbReference type="Pfam" id="PF00356">
    <property type="entry name" value="LacI"/>
    <property type="match status" value="1"/>
</dbReference>
<keyword evidence="1" id="KW-0805">Transcription regulation</keyword>
<comment type="caution">
    <text evidence="5">The sequence shown here is derived from an EMBL/GenBank/DDBJ whole genome shotgun (WGS) entry which is preliminary data.</text>
</comment>
<sequence length="352" mass="37699">MEKNVRLVDIARAAGVSQGTASNVFNRPHLVRAEVRERVEAAAQAMGYRGPDPRGKMLRAGRVNAIGVATSEPLPYFFADPFACALMTGIAEACDAHGAGLALVSAMNDERLAWNIQSALVDGFILLCIDEGERLVALTRERQLPFVALHLGQDDETMSAIGIDNAAGAKLAARHLTELGHRRFAILSLPFSDERYGIMLPGELRSAVYTTSRDRALGYLAALAEAGIEARRVPIYETQNEPESIRAGLEVLFDGPEPPTALLAMSDRIALEALAWLRRRGIAVPGAVSVIGFDGVPAGETSDPPLTTIAQPIAEIGRRAVDMILDHDGAPERETLAVTLARRGSTGPPPAW</sequence>
<dbReference type="PROSITE" id="PS50932">
    <property type="entry name" value="HTH_LACI_2"/>
    <property type="match status" value="1"/>
</dbReference>
<gene>
    <name evidence="5" type="ORF">QO011_007876</name>
</gene>
<dbReference type="CDD" id="cd06279">
    <property type="entry name" value="PBP1_LacI-like"/>
    <property type="match status" value="1"/>
</dbReference>
<dbReference type="Pfam" id="PF13377">
    <property type="entry name" value="Peripla_BP_3"/>
    <property type="match status" value="1"/>
</dbReference>
<proteinExistence type="predicted"/>
<evidence type="ECO:0000256" key="1">
    <source>
        <dbReference type="ARBA" id="ARBA00023015"/>
    </source>
</evidence>
<dbReference type="InterPro" id="IPR010982">
    <property type="entry name" value="Lambda_DNA-bd_dom_sf"/>
</dbReference>
<dbReference type="Proteomes" id="UP001242480">
    <property type="component" value="Unassembled WGS sequence"/>
</dbReference>
<dbReference type="InterPro" id="IPR000843">
    <property type="entry name" value="HTH_LacI"/>
</dbReference>
<protein>
    <submittedName>
        <fullName evidence="5">DNA-binding LacI/PurR family transcriptional regulator</fullName>
    </submittedName>
</protein>
<evidence type="ECO:0000259" key="4">
    <source>
        <dbReference type="PROSITE" id="PS50932"/>
    </source>
</evidence>
<evidence type="ECO:0000313" key="5">
    <source>
        <dbReference type="EMBL" id="MDQ0474834.1"/>
    </source>
</evidence>
<evidence type="ECO:0000256" key="2">
    <source>
        <dbReference type="ARBA" id="ARBA00023125"/>
    </source>
</evidence>